<evidence type="ECO:0000313" key="4">
    <source>
        <dbReference type="Proteomes" id="UP000254919"/>
    </source>
</evidence>
<keyword evidence="3" id="KW-0808">Transferase</keyword>
<dbReference type="GO" id="GO:0016020">
    <property type="term" value="C:membrane"/>
    <property type="evidence" value="ECO:0007669"/>
    <property type="project" value="TreeGrafter"/>
</dbReference>
<protein>
    <submittedName>
        <fullName evidence="3">Acyltransferase family</fullName>
    </submittedName>
</protein>
<reference evidence="3 4" key="1">
    <citation type="submission" date="2018-06" db="EMBL/GenBank/DDBJ databases">
        <authorList>
            <consortium name="Pathogen Informatics"/>
            <person name="Doyle S."/>
        </authorList>
    </citation>
    <scope>NUCLEOTIDE SEQUENCE [LARGE SCALE GENOMIC DNA]</scope>
    <source>
        <strain evidence="3 4">NCTC13291</strain>
    </source>
</reference>
<evidence type="ECO:0000259" key="2">
    <source>
        <dbReference type="Pfam" id="PF01757"/>
    </source>
</evidence>
<dbReference type="Pfam" id="PF01757">
    <property type="entry name" value="Acyl_transf_3"/>
    <property type="match status" value="1"/>
</dbReference>
<dbReference type="AlphaFoldDB" id="A0A379N275"/>
<dbReference type="GO" id="GO:0000271">
    <property type="term" value="P:polysaccharide biosynthetic process"/>
    <property type="evidence" value="ECO:0007669"/>
    <property type="project" value="TreeGrafter"/>
</dbReference>
<proteinExistence type="predicted"/>
<dbReference type="GO" id="GO:0016747">
    <property type="term" value="F:acyltransferase activity, transferring groups other than amino-acyl groups"/>
    <property type="evidence" value="ECO:0007669"/>
    <property type="project" value="InterPro"/>
</dbReference>
<dbReference type="RefSeq" id="WP_019459707.1">
    <property type="nucleotide sequence ID" value="NZ_AP031462.1"/>
</dbReference>
<feature type="domain" description="Acyltransferase 3" evidence="2">
    <location>
        <begin position="13"/>
        <end position="363"/>
    </location>
</feature>
<feature type="transmembrane region" description="Helical" evidence="1">
    <location>
        <begin position="146"/>
        <end position="166"/>
    </location>
</feature>
<gene>
    <name evidence="3" type="ORF">NCTC13291_02523</name>
</gene>
<sequence length="403" mass="43610">MPQGGTGRRFVVLDSWRGICALMVALFHFTVRGHYVASSFGAHAFLFVDFFFVLSGFVMAQAYGARLDGPASARDFLIRRIGRVWPLHVFVLLALIGLELVKLRLSHGAEGVENAAFTGRTAASLILPNALLVHSLGFLRIDAWNIPSWSISVEMVAYLAFAAGMLGFRRAFTGFAIAMVVGSMAVLLAFTPRDLNVSYDFGLFRCLGGFFLGCLAHAAWSRWEAPPLAPRLHDALEIGAVVLMAVFLVFAQDTLAFLAAPFFALLVCLFAGEHGVVSRLLRSAPLVLLGVLSYSIYLVHFPVFDATAKALSVLQNRTDLSLLGTWRTADGRVLVGLDFGNPWLMDLVSAGLLVVTVLLALLTYRLVEMPGRRFFARLVAGQGGRAAAPAIAPEERPVPGQAA</sequence>
<accession>A0A379N275</accession>
<feature type="transmembrane region" description="Helical" evidence="1">
    <location>
        <begin position="12"/>
        <end position="31"/>
    </location>
</feature>
<dbReference type="PANTHER" id="PTHR23028:SF131">
    <property type="entry name" value="BLR2367 PROTEIN"/>
    <property type="match status" value="1"/>
</dbReference>
<keyword evidence="3" id="KW-0012">Acyltransferase</keyword>
<feature type="transmembrane region" description="Helical" evidence="1">
    <location>
        <begin position="284"/>
        <end position="304"/>
    </location>
</feature>
<dbReference type="Proteomes" id="UP000254919">
    <property type="component" value="Unassembled WGS sequence"/>
</dbReference>
<organism evidence="3 4">
    <name type="scientific">Roseomonas mucosa</name>
    <dbReference type="NCBI Taxonomy" id="207340"/>
    <lineage>
        <taxon>Bacteria</taxon>
        <taxon>Pseudomonadati</taxon>
        <taxon>Pseudomonadota</taxon>
        <taxon>Alphaproteobacteria</taxon>
        <taxon>Acetobacterales</taxon>
        <taxon>Roseomonadaceae</taxon>
        <taxon>Roseomonas</taxon>
    </lineage>
</organism>
<feature type="transmembrane region" description="Helical" evidence="1">
    <location>
        <begin position="240"/>
        <end position="272"/>
    </location>
</feature>
<evidence type="ECO:0000256" key="1">
    <source>
        <dbReference type="SAM" id="Phobius"/>
    </source>
</evidence>
<evidence type="ECO:0000313" key="3">
    <source>
        <dbReference type="EMBL" id="SUE40949.1"/>
    </source>
</evidence>
<name>A0A379N275_9PROT</name>
<feature type="transmembrane region" description="Helical" evidence="1">
    <location>
        <begin position="84"/>
        <end position="101"/>
    </location>
</feature>
<dbReference type="InterPro" id="IPR002656">
    <property type="entry name" value="Acyl_transf_3_dom"/>
</dbReference>
<dbReference type="GeneID" id="99633566"/>
<feature type="transmembrane region" description="Helical" evidence="1">
    <location>
        <begin position="172"/>
        <end position="190"/>
    </location>
</feature>
<feature type="transmembrane region" description="Helical" evidence="1">
    <location>
        <begin position="347"/>
        <end position="367"/>
    </location>
</feature>
<keyword evidence="1" id="KW-1133">Transmembrane helix</keyword>
<feature type="transmembrane region" description="Helical" evidence="1">
    <location>
        <begin position="43"/>
        <end position="63"/>
    </location>
</feature>
<feature type="transmembrane region" description="Helical" evidence="1">
    <location>
        <begin position="202"/>
        <end position="220"/>
    </location>
</feature>
<dbReference type="InterPro" id="IPR050879">
    <property type="entry name" value="Acyltransferase_3"/>
</dbReference>
<feature type="transmembrane region" description="Helical" evidence="1">
    <location>
        <begin position="121"/>
        <end position="139"/>
    </location>
</feature>
<keyword evidence="1" id="KW-0812">Transmembrane</keyword>
<dbReference type="PANTHER" id="PTHR23028">
    <property type="entry name" value="ACETYLTRANSFERASE"/>
    <property type="match status" value="1"/>
</dbReference>
<dbReference type="EMBL" id="UGVN01000001">
    <property type="protein sequence ID" value="SUE40949.1"/>
    <property type="molecule type" value="Genomic_DNA"/>
</dbReference>
<keyword evidence="1" id="KW-0472">Membrane</keyword>